<dbReference type="Proteomes" id="UP001143347">
    <property type="component" value="Unassembled WGS sequence"/>
</dbReference>
<accession>A0A9X3D535</accession>
<feature type="transmembrane region" description="Helical" evidence="6">
    <location>
        <begin position="119"/>
        <end position="141"/>
    </location>
</feature>
<organism evidence="7 8">
    <name type="scientific">Gordonia aquimaris</name>
    <dbReference type="NCBI Taxonomy" id="2984863"/>
    <lineage>
        <taxon>Bacteria</taxon>
        <taxon>Bacillati</taxon>
        <taxon>Actinomycetota</taxon>
        <taxon>Actinomycetes</taxon>
        <taxon>Mycobacteriales</taxon>
        <taxon>Gordoniaceae</taxon>
        <taxon>Gordonia</taxon>
    </lineage>
</organism>
<evidence type="ECO:0000256" key="6">
    <source>
        <dbReference type="SAM" id="Phobius"/>
    </source>
</evidence>
<feature type="transmembrane region" description="Helical" evidence="6">
    <location>
        <begin position="294"/>
        <end position="319"/>
    </location>
</feature>
<evidence type="ECO:0000313" key="8">
    <source>
        <dbReference type="Proteomes" id="UP001143347"/>
    </source>
</evidence>
<dbReference type="EMBL" id="JAPKFM010000013">
    <property type="protein sequence ID" value="MCX2965154.1"/>
    <property type="molecule type" value="Genomic_DNA"/>
</dbReference>
<dbReference type="RefSeq" id="WP_266062219.1">
    <property type="nucleotide sequence ID" value="NZ_JAPKFM010000013.1"/>
</dbReference>
<feature type="transmembrane region" description="Helical" evidence="6">
    <location>
        <begin position="16"/>
        <end position="35"/>
    </location>
</feature>
<keyword evidence="2" id="KW-1003">Cell membrane</keyword>
<feature type="transmembrane region" description="Helical" evidence="6">
    <location>
        <begin position="47"/>
        <end position="69"/>
    </location>
</feature>
<dbReference type="Pfam" id="PF01943">
    <property type="entry name" value="Polysacc_synt"/>
    <property type="match status" value="1"/>
</dbReference>
<evidence type="ECO:0000256" key="2">
    <source>
        <dbReference type="ARBA" id="ARBA00022475"/>
    </source>
</evidence>
<feature type="transmembrane region" description="Helical" evidence="6">
    <location>
        <begin position="226"/>
        <end position="247"/>
    </location>
</feature>
<comment type="caution">
    <text evidence="7">The sequence shown here is derived from an EMBL/GenBank/DDBJ whole genome shotgun (WGS) entry which is preliminary data.</text>
</comment>
<dbReference type="InterPro" id="IPR050833">
    <property type="entry name" value="Poly_Biosynth_Transport"/>
</dbReference>
<dbReference type="PANTHER" id="PTHR30250">
    <property type="entry name" value="PST FAMILY PREDICTED COLANIC ACID TRANSPORTER"/>
    <property type="match status" value="1"/>
</dbReference>
<keyword evidence="8" id="KW-1185">Reference proteome</keyword>
<dbReference type="InterPro" id="IPR002797">
    <property type="entry name" value="Polysacc_synth"/>
</dbReference>
<keyword evidence="4 6" id="KW-1133">Transmembrane helix</keyword>
<dbReference type="GO" id="GO:0005886">
    <property type="term" value="C:plasma membrane"/>
    <property type="evidence" value="ECO:0007669"/>
    <property type="project" value="UniProtKB-SubCell"/>
</dbReference>
<dbReference type="PANTHER" id="PTHR30250:SF11">
    <property type="entry name" value="O-ANTIGEN TRANSPORTER-RELATED"/>
    <property type="match status" value="1"/>
</dbReference>
<reference evidence="7" key="1">
    <citation type="submission" date="2022-10" db="EMBL/GenBank/DDBJ databases">
        <title>WGS of marine actinomycetes from Thailand.</title>
        <authorList>
            <person name="Thawai C."/>
        </authorList>
    </citation>
    <scope>NUCLEOTIDE SEQUENCE</scope>
    <source>
        <strain evidence="7">SW21</strain>
    </source>
</reference>
<keyword evidence="3 6" id="KW-0812">Transmembrane</keyword>
<protein>
    <submittedName>
        <fullName evidence="7">Oligosaccharide flippase family protein</fullName>
    </submittedName>
</protein>
<feature type="transmembrane region" description="Helical" evidence="6">
    <location>
        <begin position="387"/>
        <end position="412"/>
    </location>
</feature>
<gene>
    <name evidence="7" type="ORF">OSB52_13730</name>
</gene>
<feature type="transmembrane region" description="Helical" evidence="6">
    <location>
        <begin position="358"/>
        <end position="381"/>
    </location>
</feature>
<feature type="transmembrane region" description="Helical" evidence="6">
    <location>
        <begin position="331"/>
        <end position="351"/>
    </location>
</feature>
<evidence type="ECO:0000256" key="4">
    <source>
        <dbReference type="ARBA" id="ARBA00022989"/>
    </source>
</evidence>
<evidence type="ECO:0000313" key="7">
    <source>
        <dbReference type="EMBL" id="MCX2965154.1"/>
    </source>
</evidence>
<feature type="transmembrane region" description="Helical" evidence="6">
    <location>
        <begin position="253"/>
        <end position="273"/>
    </location>
</feature>
<feature type="transmembrane region" description="Helical" evidence="6">
    <location>
        <begin position="89"/>
        <end position="107"/>
    </location>
</feature>
<feature type="transmembrane region" description="Helical" evidence="6">
    <location>
        <begin position="176"/>
        <end position="194"/>
    </location>
</feature>
<proteinExistence type="predicted"/>
<comment type="subcellular location">
    <subcellularLocation>
        <location evidence="1">Cell membrane</location>
        <topology evidence="1">Multi-pass membrane protein</topology>
    </subcellularLocation>
</comment>
<keyword evidence="5 6" id="KW-0472">Membrane</keyword>
<evidence type="ECO:0000256" key="3">
    <source>
        <dbReference type="ARBA" id="ARBA00022692"/>
    </source>
</evidence>
<sequence>MGSRTSVAPGIERNSLALAISGVVTAGVGLVYWIVMGRLYPPGEVGAAAAVITTATMLSAFGNLGLGAYFERFLPIAGARSVRLPIRGLAVGASVGALLGLGFLLVGPTSEMFASPAQMALFPVVVVVLSGFALLDHISIAMQRADWAARKNIAHAVLKLLVAAGVAAVAGRLGMILGWVVTAALLSGALWVVARRALVQAARTPAAVDVDLPPWSQQWRFIAGNYGIYVASSLTPLLLPPVVIGLLGAESNAYFAIVWSLVSAVLVLMTMLMGPYVAAVSAAPEDVVSLTRRFVAILAVVAGVASLGLLTVGPLLLRLAGPGYSDAGTPLMRLAAIAIPCAVAGLAFTAICRMRRRLLPALLVQSLNAVVMLTLCALWISRDGLAGAGWAMIVAEAITTVLVAIPVARALLDRPPRRYPG</sequence>
<feature type="transmembrane region" description="Helical" evidence="6">
    <location>
        <begin position="153"/>
        <end position="170"/>
    </location>
</feature>
<dbReference type="AlphaFoldDB" id="A0A9X3D535"/>
<evidence type="ECO:0000256" key="1">
    <source>
        <dbReference type="ARBA" id="ARBA00004651"/>
    </source>
</evidence>
<name>A0A9X3D535_9ACTN</name>
<evidence type="ECO:0000256" key="5">
    <source>
        <dbReference type="ARBA" id="ARBA00023136"/>
    </source>
</evidence>